<feature type="compositionally biased region" description="Basic and acidic residues" evidence="1">
    <location>
        <begin position="95"/>
        <end position="109"/>
    </location>
</feature>
<dbReference type="RefSeq" id="XP_064653616.1">
    <property type="nucleotide sequence ID" value="XM_064808196.1"/>
</dbReference>
<accession>A0AAV9NXV7</accession>
<dbReference type="AlphaFoldDB" id="A0AAV9NXV7"/>
<reference evidence="2 3" key="1">
    <citation type="submission" date="2023-08" db="EMBL/GenBank/DDBJ databases">
        <title>Black Yeasts Isolated from many extreme environments.</title>
        <authorList>
            <person name="Coleine C."/>
            <person name="Stajich J.E."/>
            <person name="Selbmann L."/>
        </authorList>
    </citation>
    <scope>NUCLEOTIDE SEQUENCE [LARGE SCALE GENOMIC DNA]</scope>
    <source>
        <strain evidence="2 3">CCFEE 5935</strain>
    </source>
</reference>
<name>A0AAV9NXV7_9PEZI</name>
<evidence type="ECO:0000313" key="2">
    <source>
        <dbReference type="EMBL" id="KAK5163046.1"/>
    </source>
</evidence>
<dbReference type="EMBL" id="JAVRRT010000029">
    <property type="protein sequence ID" value="KAK5163046.1"/>
    <property type="molecule type" value="Genomic_DNA"/>
</dbReference>
<feature type="region of interest" description="Disordered" evidence="1">
    <location>
        <begin position="77"/>
        <end position="121"/>
    </location>
</feature>
<protein>
    <submittedName>
        <fullName evidence="2">Uncharacterized protein</fullName>
    </submittedName>
</protein>
<dbReference type="Proteomes" id="UP001337655">
    <property type="component" value="Unassembled WGS sequence"/>
</dbReference>
<keyword evidence="3" id="KW-1185">Reference proteome</keyword>
<sequence>MAQTNISGASSSYRAVSEIDKNDVVLSLYEGCIERVAGDLVASQSVCVARLLSHMLQSIATVAEDYHLVTEARNNGSITTSAANARRGVPSEQRGSQRPEERMEIRATDTGKPSTHLKNGQAHEMNVRRDDTSLYIHTNGSHAVAGFGSDPETSRAKRDEEGDFAFTIVQGVKIQAQGLEGSRPDGCMQDLIAYAYSIAFAIQDFKYSNSWRYAVCDKVGKELFYGRIVVEIDAFDASFETVESPGCPPASQ</sequence>
<dbReference type="GeneID" id="89932304"/>
<evidence type="ECO:0000313" key="3">
    <source>
        <dbReference type="Proteomes" id="UP001337655"/>
    </source>
</evidence>
<proteinExistence type="predicted"/>
<comment type="caution">
    <text evidence="2">The sequence shown here is derived from an EMBL/GenBank/DDBJ whole genome shotgun (WGS) entry which is preliminary data.</text>
</comment>
<evidence type="ECO:0000256" key="1">
    <source>
        <dbReference type="SAM" id="MobiDB-lite"/>
    </source>
</evidence>
<gene>
    <name evidence="2" type="ORF">LTR77_010981</name>
</gene>
<organism evidence="2 3">
    <name type="scientific">Saxophila tyrrhenica</name>
    <dbReference type="NCBI Taxonomy" id="1690608"/>
    <lineage>
        <taxon>Eukaryota</taxon>
        <taxon>Fungi</taxon>
        <taxon>Dikarya</taxon>
        <taxon>Ascomycota</taxon>
        <taxon>Pezizomycotina</taxon>
        <taxon>Dothideomycetes</taxon>
        <taxon>Dothideomycetidae</taxon>
        <taxon>Mycosphaerellales</taxon>
        <taxon>Extremaceae</taxon>
        <taxon>Saxophila</taxon>
    </lineage>
</organism>